<keyword evidence="2" id="KW-0732">Signal</keyword>
<feature type="chain" id="PRO_5046866655" description="Secreted protein" evidence="2">
    <location>
        <begin position="29"/>
        <end position="109"/>
    </location>
</feature>
<feature type="region of interest" description="Disordered" evidence="1">
    <location>
        <begin position="73"/>
        <end position="98"/>
    </location>
</feature>
<evidence type="ECO:0000313" key="3">
    <source>
        <dbReference type="EMBL" id="MED6245247.1"/>
    </source>
</evidence>
<evidence type="ECO:0000313" key="4">
    <source>
        <dbReference type="Proteomes" id="UP001345963"/>
    </source>
</evidence>
<organism evidence="3 4">
    <name type="scientific">Ataeniobius toweri</name>
    <dbReference type="NCBI Taxonomy" id="208326"/>
    <lineage>
        <taxon>Eukaryota</taxon>
        <taxon>Metazoa</taxon>
        <taxon>Chordata</taxon>
        <taxon>Craniata</taxon>
        <taxon>Vertebrata</taxon>
        <taxon>Euteleostomi</taxon>
        <taxon>Actinopterygii</taxon>
        <taxon>Neopterygii</taxon>
        <taxon>Teleostei</taxon>
        <taxon>Neoteleostei</taxon>
        <taxon>Acanthomorphata</taxon>
        <taxon>Ovalentaria</taxon>
        <taxon>Atherinomorphae</taxon>
        <taxon>Cyprinodontiformes</taxon>
        <taxon>Goodeidae</taxon>
        <taxon>Ataeniobius</taxon>
    </lineage>
</organism>
<evidence type="ECO:0000256" key="2">
    <source>
        <dbReference type="SAM" id="SignalP"/>
    </source>
</evidence>
<dbReference type="EMBL" id="JAHUTI010040402">
    <property type="protein sequence ID" value="MED6245247.1"/>
    <property type="molecule type" value="Genomic_DNA"/>
</dbReference>
<accession>A0ABU7B3Y3</accession>
<feature type="signal peptide" evidence="2">
    <location>
        <begin position="1"/>
        <end position="28"/>
    </location>
</feature>
<comment type="caution">
    <text evidence="3">The sequence shown here is derived from an EMBL/GenBank/DDBJ whole genome shotgun (WGS) entry which is preliminary data.</text>
</comment>
<sequence>MLLTSNLRLCLYCLSLVLSCILCKGCYGEYNANHFHCAKCSIQPFSIPTSSVQGSRGAAAYLQWSLGKRQGTPWTGHQFTSQGNTETHRTNNHAHTHSHLRAIERDQLT</sequence>
<feature type="compositionally biased region" description="Polar residues" evidence="1">
    <location>
        <begin position="73"/>
        <end position="85"/>
    </location>
</feature>
<evidence type="ECO:0000256" key="1">
    <source>
        <dbReference type="SAM" id="MobiDB-lite"/>
    </source>
</evidence>
<evidence type="ECO:0008006" key="5">
    <source>
        <dbReference type="Google" id="ProtNLM"/>
    </source>
</evidence>
<proteinExistence type="predicted"/>
<protein>
    <recommendedName>
        <fullName evidence="5">Secreted protein</fullName>
    </recommendedName>
</protein>
<name>A0ABU7B3Y3_9TELE</name>
<dbReference type="Proteomes" id="UP001345963">
    <property type="component" value="Unassembled WGS sequence"/>
</dbReference>
<gene>
    <name evidence="3" type="ORF">ATANTOWER_000651</name>
</gene>
<reference evidence="3 4" key="1">
    <citation type="submission" date="2021-07" db="EMBL/GenBank/DDBJ databases">
        <authorList>
            <person name="Palmer J.M."/>
        </authorList>
    </citation>
    <scope>NUCLEOTIDE SEQUENCE [LARGE SCALE GENOMIC DNA]</scope>
    <source>
        <strain evidence="3 4">AT_MEX2019</strain>
        <tissue evidence="3">Muscle</tissue>
    </source>
</reference>
<keyword evidence="4" id="KW-1185">Reference proteome</keyword>